<evidence type="ECO:0000256" key="1">
    <source>
        <dbReference type="ARBA" id="ARBA00004141"/>
    </source>
</evidence>
<feature type="transmembrane region" description="Helical" evidence="5">
    <location>
        <begin position="157"/>
        <end position="177"/>
    </location>
</feature>
<feature type="transmembrane region" description="Helical" evidence="5">
    <location>
        <begin position="117"/>
        <end position="145"/>
    </location>
</feature>
<keyword evidence="8" id="KW-1185">Reference proteome</keyword>
<dbReference type="Proteomes" id="UP000234845">
    <property type="component" value="Unassembled WGS sequence"/>
</dbReference>
<evidence type="ECO:0000256" key="4">
    <source>
        <dbReference type="ARBA" id="ARBA00023136"/>
    </source>
</evidence>
<reference evidence="8" key="1">
    <citation type="submission" date="2017-11" db="EMBL/GenBank/DDBJ databases">
        <title>The draft genome sequence of Chromatocurvus sp. F02.</title>
        <authorList>
            <person name="Du Z.-J."/>
            <person name="Chang Y.-Q."/>
        </authorList>
    </citation>
    <scope>NUCLEOTIDE SEQUENCE [LARGE SCALE GENOMIC DNA]</scope>
    <source>
        <strain evidence="8">F02</strain>
    </source>
</reference>
<dbReference type="OrthoDB" id="5731144at2"/>
<feature type="transmembrane region" description="Helical" evidence="5">
    <location>
        <begin position="40"/>
        <end position="60"/>
    </location>
</feature>
<sequence>MSEQTTFDIQQVIAQAKAVITDPRGYFQTMPKTGGYANPVIFVAVMGALTGLITAVLSFFGSAAGMLAAGLGALILMPIFAVIGSFIGAAILFVIWKLMGSGENYETAYRCQSSATAIYPVVALVAIIPYVGNIIMISWGAFLMIEASVWVHGRKRSVAQIVFGILAVLLILSNVASERAARQMEARMDQAGRQFDGIEDMSPEEAGRKMGEFFKGLEEANKESDTGKE</sequence>
<keyword evidence="2 5" id="KW-0812">Transmembrane</keyword>
<feature type="transmembrane region" description="Helical" evidence="5">
    <location>
        <begin position="66"/>
        <end position="96"/>
    </location>
</feature>
<evidence type="ECO:0000313" key="8">
    <source>
        <dbReference type="Proteomes" id="UP000234845"/>
    </source>
</evidence>
<feature type="domain" description="Yip1" evidence="6">
    <location>
        <begin position="18"/>
        <end position="172"/>
    </location>
</feature>
<accession>A0A2N5Y3S3</accession>
<evidence type="ECO:0000256" key="2">
    <source>
        <dbReference type="ARBA" id="ARBA00022692"/>
    </source>
</evidence>
<dbReference type="AlphaFoldDB" id="A0A2N5Y3S3"/>
<keyword evidence="3 5" id="KW-1133">Transmembrane helix</keyword>
<proteinExistence type="predicted"/>
<dbReference type="RefSeq" id="WP_101520645.1">
    <property type="nucleotide sequence ID" value="NZ_PKLZ01000003.1"/>
</dbReference>
<organism evidence="7 8">
    <name type="scientific">Kineobactrum sediminis</name>
    <dbReference type="NCBI Taxonomy" id="1905677"/>
    <lineage>
        <taxon>Bacteria</taxon>
        <taxon>Pseudomonadati</taxon>
        <taxon>Pseudomonadota</taxon>
        <taxon>Gammaproteobacteria</taxon>
        <taxon>Cellvibrionales</taxon>
        <taxon>Halieaceae</taxon>
        <taxon>Kineobactrum</taxon>
    </lineage>
</organism>
<dbReference type="EMBL" id="PKLZ01000003">
    <property type="protein sequence ID" value="PLW83045.1"/>
    <property type="molecule type" value="Genomic_DNA"/>
</dbReference>
<gene>
    <name evidence="7" type="ORF">CWI75_06365</name>
</gene>
<comment type="subcellular location">
    <subcellularLocation>
        <location evidence="1">Membrane</location>
        <topology evidence="1">Multi-pass membrane protein</topology>
    </subcellularLocation>
</comment>
<comment type="caution">
    <text evidence="7">The sequence shown here is derived from an EMBL/GenBank/DDBJ whole genome shotgun (WGS) entry which is preliminary data.</text>
</comment>
<dbReference type="Pfam" id="PF04893">
    <property type="entry name" value="Yip1"/>
    <property type="match status" value="1"/>
</dbReference>
<keyword evidence="4 5" id="KW-0472">Membrane</keyword>
<evidence type="ECO:0000313" key="7">
    <source>
        <dbReference type="EMBL" id="PLW83045.1"/>
    </source>
</evidence>
<dbReference type="InterPro" id="IPR006977">
    <property type="entry name" value="Yip1_dom"/>
</dbReference>
<evidence type="ECO:0000256" key="5">
    <source>
        <dbReference type="SAM" id="Phobius"/>
    </source>
</evidence>
<protein>
    <recommendedName>
        <fullName evidence="6">Yip1 domain-containing protein</fullName>
    </recommendedName>
</protein>
<name>A0A2N5Y3S3_9GAMM</name>
<evidence type="ECO:0000259" key="6">
    <source>
        <dbReference type="Pfam" id="PF04893"/>
    </source>
</evidence>
<evidence type="ECO:0000256" key="3">
    <source>
        <dbReference type="ARBA" id="ARBA00022989"/>
    </source>
</evidence>
<dbReference type="GO" id="GO:0016020">
    <property type="term" value="C:membrane"/>
    <property type="evidence" value="ECO:0007669"/>
    <property type="project" value="UniProtKB-SubCell"/>
</dbReference>